<evidence type="ECO:0000256" key="1">
    <source>
        <dbReference type="SAM" id="SignalP"/>
    </source>
</evidence>
<evidence type="ECO:0000313" key="2">
    <source>
        <dbReference type="EnsemblPlants" id="AET1Gv20640800.1"/>
    </source>
</evidence>
<reference evidence="3" key="2">
    <citation type="journal article" date="2017" name="Nat. Plants">
        <title>The Aegilops tauschii genome reveals multiple impacts of transposons.</title>
        <authorList>
            <person name="Zhao G."/>
            <person name="Zou C."/>
            <person name="Li K."/>
            <person name="Wang K."/>
            <person name="Li T."/>
            <person name="Gao L."/>
            <person name="Zhang X."/>
            <person name="Wang H."/>
            <person name="Yang Z."/>
            <person name="Liu X."/>
            <person name="Jiang W."/>
            <person name="Mao L."/>
            <person name="Kong X."/>
            <person name="Jiao Y."/>
            <person name="Jia J."/>
        </authorList>
    </citation>
    <scope>NUCLEOTIDE SEQUENCE [LARGE SCALE GENOMIC DNA]</scope>
    <source>
        <strain evidence="3">cv. AL8/78</strain>
    </source>
</reference>
<dbReference type="AlphaFoldDB" id="A0A452Z5R1"/>
<dbReference type="Gramene" id="AET1Gv20640800.1">
    <property type="protein sequence ID" value="AET1Gv20640800.1"/>
    <property type="gene ID" value="AET1Gv20640800"/>
</dbReference>
<dbReference type="EnsemblPlants" id="AET1Gv20640800.1">
    <property type="protein sequence ID" value="AET1Gv20640800.1"/>
    <property type="gene ID" value="AET1Gv20640800"/>
</dbReference>
<name>A0A452Z5R1_AEGTS</name>
<evidence type="ECO:0000313" key="3">
    <source>
        <dbReference type="Proteomes" id="UP000015105"/>
    </source>
</evidence>
<accession>A0A452Z5R1</accession>
<feature type="chain" id="PRO_5018993291" evidence="1">
    <location>
        <begin position="24"/>
        <end position="282"/>
    </location>
</feature>
<keyword evidence="1" id="KW-0732">Signal</keyword>
<dbReference type="InterPro" id="IPR040256">
    <property type="entry name" value="At4g02000-like"/>
</dbReference>
<keyword evidence="3" id="KW-1185">Reference proteome</keyword>
<protein>
    <submittedName>
        <fullName evidence="2">Uncharacterized protein</fullName>
    </submittedName>
</protein>
<dbReference type="PANTHER" id="PTHR31286:SF180">
    <property type="entry name" value="OS10G0362600 PROTEIN"/>
    <property type="match status" value="1"/>
</dbReference>
<proteinExistence type="predicted"/>
<reference evidence="3" key="1">
    <citation type="journal article" date="2014" name="Science">
        <title>Ancient hybridizations among the ancestral genomes of bread wheat.</title>
        <authorList>
            <consortium name="International Wheat Genome Sequencing Consortium,"/>
            <person name="Marcussen T."/>
            <person name="Sandve S.R."/>
            <person name="Heier L."/>
            <person name="Spannagl M."/>
            <person name="Pfeifer M."/>
            <person name="Jakobsen K.S."/>
            <person name="Wulff B.B."/>
            <person name="Steuernagel B."/>
            <person name="Mayer K.F."/>
            <person name="Olsen O.A."/>
        </authorList>
    </citation>
    <scope>NUCLEOTIDE SEQUENCE [LARGE SCALE GENOMIC DNA]</scope>
    <source>
        <strain evidence="3">cv. AL8/78</strain>
    </source>
</reference>
<dbReference type="Proteomes" id="UP000015105">
    <property type="component" value="Chromosome 1D"/>
</dbReference>
<sequence>MEAARKAVTGFLVVGCLLSPFQANPRVILDDLRNTAWKNQGVTTLQEVASDDGRFILNFAAESDRRSVLKAQPWHFKRDGLIFPEFDGKGDPTEVDLGVMTIWVQVRDLPFELKTESLGWSFEDQLGEVLEVSHRNHVIVEKYLRVRVKILLHEPLKCSVEFTPLCSSEILRFDVKYEKLPLYCECCGIVGHTSGRFCKIPSEKRVVCFPRNLSVEPYWKSQGASRRGLLFGNYSRGDKNSTTSIVNINNAKPMDVVKVAAAVSGLSVSDKGPASSVKTTTG</sequence>
<organism evidence="2 3">
    <name type="scientific">Aegilops tauschii subsp. strangulata</name>
    <name type="common">Goatgrass</name>
    <dbReference type="NCBI Taxonomy" id="200361"/>
    <lineage>
        <taxon>Eukaryota</taxon>
        <taxon>Viridiplantae</taxon>
        <taxon>Streptophyta</taxon>
        <taxon>Embryophyta</taxon>
        <taxon>Tracheophyta</taxon>
        <taxon>Spermatophyta</taxon>
        <taxon>Magnoliopsida</taxon>
        <taxon>Liliopsida</taxon>
        <taxon>Poales</taxon>
        <taxon>Poaceae</taxon>
        <taxon>BOP clade</taxon>
        <taxon>Pooideae</taxon>
        <taxon>Triticodae</taxon>
        <taxon>Triticeae</taxon>
        <taxon>Triticinae</taxon>
        <taxon>Aegilops</taxon>
    </lineage>
</organism>
<reference evidence="2" key="4">
    <citation type="submission" date="2019-03" db="UniProtKB">
        <authorList>
            <consortium name="EnsemblPlants"/>
        </authorList>
    </citation>
    <scope>IDENTIFICATION</scope>
</reference>
<dbReference type="STRING" id="200361.A0A452Z5R1"/>
<feature type="signal peptide" evidence="1">
    <location>
        <begin position="1"/>
        <end position="23"/>
    </location>
</feature>
<reference evidence="2" key="5">
    <citation type="journal article" date="2021" name="G3 (Bethesda)">
        <title>Aegilops tauschii genome assembly Aet v5.0 features greater sequence contiguity and improved annotation.</title>
        <authorList>
            <person name="Wang L."/>
            <person name="Zhu T."/>
            <person name="Rodriguez J.C."/>
            <person name="Deal K.R."/>
            <person name="Dubcovsky J."/>
            <person name="McGuire P.E."/>
            <person name="Lux T."/>
            <person name="Spannagl M."/>
            <person name="Mayer K.F.X."/>
            <person name="Baldrich P."/>
            <person name="Meyers B.C."/>
            <person name="Huo N."/>
            <person name="Gu Y.Q."/>
            <person name="Zhou H."/>
            <person name="Devos K.M."/>
            <person name="Bennetzen J.L."/>
            <person name="Unver T."/>
            <person name="Budak H."/>
            <person name="Gulick P.J."/>
            <person name="Galiba G."/>
            <person name="Kalapos B."/>
            <person name="Nelson D.R."/>
            <person name="Li P."/>
            <person name="You F.M."/>
            <person name="Luo M.C."/>
            <person name="Dvorak J."/>
        </authorList>
    </citation>
    <scope>NUCLEOTIDE SEQUENCE [LARGE SCALE GENOMIC DNA]</scope>
    <source>
        <strain evidence="2">cv. AL8/78</strain>
    </source>
</reference>
<dbReference type="PANTHER" id="PTHR31286">
    <property type="entry name" value="GLYCINE-RICH CELL WALL STRUCTURAL PROTEIN 1.8-LIKE"/>
    <property type="match status" value="1"/>
</dbReference>
<reference evidence="2" key="3">
    <citation type="journal article" date="2017" name="Nature">
        <title>Genome sequence of the progenitor of the wheat D genome Aegilops tauschii.</title>
        <authorList>
            <person name="Luo M.C."/>
            <person name="Gu Y.Q."/>
            <person name="Puiu D."/>
            <person name="Wang H."/>
            <person name="Twardziok S.O."/>
            <person name="Deal K.R."/>
            <person name="Huo N."/>
            <person name="Zhu T."/>
            <person name="Wang L."/>
            <person name="Wang Y."/>
            <person name="McGuire P.E."/>
            <person name="Liu S."/>
            <person name="Long H."/>
            <person name="Ramasamy R.K."/>
            <person name="Rodriguez J.C."/>
            <person name="Van S.L."/>
            <person name="Yuan L."/>
            <person name="Wang Z."/>
            <person name="Xia Z."/>
            <person name="Xiao L."/>
            <person name="Anderson O.D."/>
            <person name="Ouyang S."/>
            <person name="Liang Y."/>
            <person name="Zimin A.V."/>
            <person name="Pertea G."/>
            <person name="Qi P."/>
            <person name="Bennetzen J.L."/>
            <person name="Dai X."/>
            <person name="Dawson M.W."/>
            <person name="Muller H.G."/>
            <person name="Kugler K."/>
            <person name="Rivarola-Duarte L."/>
            <person name="Spannagl M."/>
            <person name="Mayer K.F.X."/>
            <person name="Lu F.H."/>
            <person name="Bevan M.W."/>
            <person name="Leroy P."/>
            <person name="Li P."/>
            <person name="You F.M."/>
            <person name="Sun Q."/>
            <person name="Liu Z."/>
            <person name="Lyons E."/>
            <person name="Wicker T."/>
            <person name="Salzberg S.L."/>
            <person name="Devos K.M."/>
            <person name="Dvorak J."/>
        </authorList>
    </citation>
    <scope>NUCLEOTIDE SEQUENCE [LARGE SCALE GENOMIC DNA]</scope>
    <source>
        <strain evidence="2">cv. AL8/78</strain>
    </source>
</reference>